<dbReference type="Proteomes" id="UP000245764">
    <property type="component" value="Chromosome 13"/>
</dbReference>
<feature type="domain" description="Lipocalin-like" evidence="1">
    <location>
        <begin position="20"/>
        <end position="163"/>
    </location>
</feature>
<evidence type="ECO:0000259" key="1">
    <source>
        <dbReference type="Pfam" id="PF13924"/>
    </source>
</evidence>
<reference evidence="3" key="1">
    <citation type="submission" date="2017-05" db="EMBL/GenBank/DDBJ databases">
        <authorList>
            <person name="Song R."/>
            <person name="Chenine A.L."/>
            <person name="Ruprecht R.M."/>
        </authorList>
    </citation>
    <scope>NUCLEOTIDE SEQUENCE [LARGE SCALE GENOMIC DNA]</scope>
</reference>
<dbReference type="AlphaFoldDB" id="A0A2H1H8H1"/>
<sequence length="275" mass="30013">MTSSDDKTNLFPQYSSQLVGTWKCISFHLYAVPSNPSPSNPHGDLLSKPQGDSPLGRLSISPTGWLAVHSSTPSSLGALTSGKSWHAAPDEEVALVARGLVMYCGYMEVFEDEEEGPVWWRTTVEVAADPGMIGGKEERTIKFEREDLEGEEGREVMVLEPMKEYEVEVKRDEGEGGVEVETTAHNITLHAVFADQSSSQQEICKRDHQIKPPNMKISIATFITIIACVAPIDTVLGSCTCQPEAVAYDCWNCCHRENGGGRNVIGCSNGQCQCS</sequence>
<dbReference type="Pfam" id="PF13924">
    <property type="entry name" value="Lipocalin_5"/>
    <property type="match status" value="1"/>
</dbReference>
<accession>A0A2H1H8H1</accession>
<evidence type="ECO:0000313" key="2">
    <source>
        <dbReference type="EMBL" id="SMR62100.1"/>
    </source>
</evidence>
<dbReference type="EMBL" id="LT854265">
    <property type="protein sequence ID" value="SMR62100.1"/>
    <property type="molecule type" value="Genomic_DNA"/>
</dbReference>
<organism evidence="2 3">
    <name type="scientific">Zymoseptoria tritici ST99CH_1E4</name>
    <dbReference type="NCBI Taxonomy" id="1276532"/>
    <lineage>
        <taxon>Eukaryota</taxon>
        <taxon>Fungi</taxon>
        <taxon>Dikarya</taxon>
        <taxon>Ascomycota</taxon>
        <taxon>Pezizomycotina</taxon>
        <taxon>Dothideomycetes</taxon>
        <taxon>Dothideomycetidae</taxon>
        <taxon>Mycosphaerellales</taxon>
        <taxon>Mycosphaerellaceae</taxon>
        <taxon>Zymoseptoria</taxon>
    </lineage>
</organism>
<protein>
    <recommendedName>
        <fullName evidence="1">Lipocalin-like domain-containing protein</fullName>
    </recommendedName>
</protein>
<evidence type="ECO:0000313" key="3">
    <source>
        <dbReference type="Proteomes" id="UP000245764"/>
    </source>
</evidence>
<proteinExistence type="predicted"/>
<gene>
    <name evidence="2" type="ORF">ZT1E4_G11413</name>
</gene>
<name>A0A2H1H8H1_ZYMTR</name>
<dbReference type="InterPro" id="IPR024311">
    <property type="entry name" value="Lipocalin-like"/>
</dbReference>